<dbReference type="InterPro" id="IPR027417">
    <property type="entry name" value="P-loop_NTPase"/>
</dbReference>
<dbReference type="EMBL" id="JALPQF010000002">
    <property type="protein sequence ID" value="MCK8479560.1"/>
    <property type="molecule type" value="Genomic_DNA"/>
</dbReference>
<protein>
    <submittedName>
        <fullName evidence="1">Sulfotransferase domain-containing protein</fullName>
    </submittedName>
</protein>
<dbReference type="RefSeq" id="WP_248411856.1">
    <property type="nucleotide sequence ID" value="NZ_JALPQF010000002.1"/>
</dbReference>
<comment type="caution">
    <text evidence="1">The sequence shown here is derived from an EMBL/GenBank/DDBJ whole genome shotgun (WGS) entry which is preliminary data.</text>
</comment>
<dbReference type="Gene3D" id="3.40.50.300">
    <property type="entry name" value="P-loop containing nucleotide triphosphate hydrolases"/>
    <property type="match status" value="1"/>
</dbReference>
<dbReference type="SUPFAM" id="SSF52540">
    <property type="entry name" value="P-loop containing nucleoside triphosphate hydrolases"/>
    <property type="match status" value="1"/>
</dbReference>
<name>A0ABT0H6X5_9FLAO</name>
<gene>
    <name evidence="1" type="ORF">MUY34_02945</name>
</gene>
<dbReference type="Proteomes" id="UP001203687">
    <property type="component" value="Unassembled WGS sequence"/>
</dbReference>
<organism evidence="1 2">
    <name type="scientific">Psychroserpens algicola</name>
    <dbReference type="NCBI Taxonomy" id="1719034"/>
    <lineage>
        <taxon>Bacteria</taxon>
        <taxon>Pseudomonadati</taxon>
        <taxon>Bacteroidota</taxon>
        <taxon>Flavobacteriia</taxon>
        <taxon>Flavobacteriales</taxon>
        <taxon>Flavobacteriaceae</taxon>
        <taxon>Psychroserpens</taxon>
    </lineage>
</organism>
<reference evidence="1" key="1">
    <citation type="submission" date="2022-04" db="EMBL/GenBank/DDBJ databases">
        <authorList>
            <person name="Ren T."/>
        </authorList>
    </citation>
    <scope>NUCLEOTIDE SEQUENCE</scope>
    <source>
        <strain evidence="1">F63249</strain>
    </source>
</reference>
<evidence type="ECO:0000313" key="2">
    <source>
        <dbReference type="Proteomes" id="UP001203687"/>
    </source>
</evidence>
<evidence type="ECO:0000313" key="1">
    <source>
        <dbReference type="EMBL" id="MCK8479560.1"/>
    </source>
</evidence>
<accession>A0ABT0H6X5</accession>
<keyword evidence="2" id="KW-1185">Reference proteome</keyword>
<proteinExistence type="predicted"/>
<sequence length="283" mass="33589">MPKFNKHIIIVGTARSGTSWLSETMASQHRYRMLFEPEHETQTLKGHLLCDKWITTQTASNKVNRYLTQIFSNRVDSDWIAQNSNRKFKRHLWPFIPKKFIIKFVRANLIAQFMNESYGIPVIHLLRNPYDVIRSQQKVKFPWLYDLSHFVKQEALLKLIKHHFGFDISTYETLSDIEILALRWCIENVLPLDIFESYTSHVKVVTYETLVSDIKEFYNLCDEFQIEPVSNLEDYYKKPSSKTHPESRVHSGKKEVSNWSQDDLNKMNTILDTFKTTLYPRQY</sequence>